<proteinExistence type="predicted"/>
<organism evidence="1 2">
    <name type="scientific">Acaryochloris marina (strain MBIC 11017)</name>
    <dbReference type="NCBI Taxonomy" id="329726"/>
    <lineage>
        <taxon>Bacteria</taxon>
        <taxon>Bacillati</taxon>
        <taxon>Cyanobacteriota</taxon>
        <taxon>Cyanophyceae</taxon>
        <taxon>Acaryochloridales</taxon>
        <taxon>Acaryochloridaceae</taxon>
        <taxon>Acaryochloris</taxon>
    </lineage>
</organism>
<name>B0CDJ2_ACAM1</name>
<dbReference type="HOGENOM" id="CLU_2679151_0_0_3"/>
<dbReference type="AlphaFoldDB" id="B0CDJ2"/>
<dbReference type="EMBL" id="CP000828">
    <property type="protein sequence ID" value="ABW28061.1"/>
    <property type="molecule type" value="Genomic_DNA"/>
</dbReference>
<evidence type="ECO:0000313" key="1">
    <source>
        <dbReference type="EMBL" id="ABW28061.1"/>
    </source>
</evidence>
<sequence>MFEDGSPEEVALALKNVAEARRQSVDTSQTSNADWEKCYHLLEQSKMPALPMLLMLLSELGLKLTVTVKQGQPT</sequence>
<dbReference type="Proteomes" id="UP000000268">
    <property type="component" value="Chromosome"/>
</dbReference>
<reference evidence="1 2" key="1">
    <citation type="journal article" date="2008" name="Proc. Natl. Acad. Sci. U.S.A.">
        <title>Niche adaptation and genome expansion in the chlorophyll d-producing cyanobacterium Acaryochloris marina.</title>
        <authorList>
            <person name="Swingley W.D."/>
            <person name="Chen M."/>
            <person name="Cheung P.C."/>
            <person name="Conrad A.L."/>
            <person name="Dejesa L.C."/>
            <person name="Hao J."/>
            <person name="Honchak B.M."/>
            <person name="Karbach L.E."/>
            <person name="Kurdoglu A."/>
            <person name="Lahiri S."/>
            <person name="Mastrian S.D."/>
            <person name="Miyashita H."/>
            <person name="Page L."/>
            <person name="Ramakrishna P."/>
            <person name="Satoh S."/>
            <person name="Sattley W.M."/>
            <person name="Shimada Y."/>
            <person name="Taylor H.L."/>
            <person name="Tomo T."/>
            <person name="Tsuchiya T."/>
            <person name="Wang Z.T."/>
            <person name="Raymond J."/>
            <person name="Mimuro M."/>
            <person name="Blankenship R.E."/>
            <person name="Touchman J.W."/>
        </authorList>
    </citation>
    <scope>NUCLEOTIDE SEQUENCE [LARGE SCALE GENOMIC DNA]</scope>
    <source>
        <strain evidence="2">MBIC 11017</strain>
    </source>
</reference>
<keyword evidence="2" id="KW-1185">Reference proteome</keyword>
<protein>
    <submittedName>
        <fullName evidence="1">Uncharacterized protein</fullName>
    </submittedName>
</protein>
<accession>B0CDJ2</accession>
<gene>
    <name evidence="1" type="ordered locus">AM1_3065</name>
</gene>
<dbReference type="KEGG" id="amr:AM1_3065"/>
<evidence type="ECO:0000313" key="2">
    <source>
        <dbReference type="Proteomes" id="UP000000268"/>
    </source>
</evidence>